<dbReference type="RefSeq" id="WP_062418390.1">
    <property type="nucleotide sequence ID" value="NZ_DF967974.1"/>
</dbReference>
<evidence type="ECO:0000259" key="6">
    <source>
        <dbReference type="Pfam" id="PF04932"/>
    </source>
</evidence>
<feature type="transmembrane region" description="Helical" evidence="5">
    <location>
        <begin position="279"/>
        <end position="297"/>
    </location>
</feature>
<evidence type="ECO:0000256" key="2">
    <source>
        <dbReference type="ARBA" id="ARBA00022692"/>
    </source>
</evidence>
<name>A0A0P6YC36_9CHLR</name>
<feature type="transmembrane region" description="Helical" evidence="5">
    <location>
        <begin position="175"/>
        <end position="192"/>
    </location>
</feature>
<keyword evidence="3 5" id="KW-1133">Transmembrane helix</keyword>
<organism evidence="7 8">
    <name type="scientific">Levilinea saccharolytica</name>
    <dbReference type="NCBI Taxonomy" id="229921"/>
    <lineage>
        <taxon>Bacteria</taxon>
        <taxon>Bacillati</taxon>
        <taxon>Chloroflexota</taxon>
        <taxon>Anaerolineae</taxon>
        <taxon>Anaerolineales</taxon>
        <taxon>Anaerolineaceae</taxon>
        <taxon>Levilinea</taxon>
    </lineage>
</organism>
<dbReference type="PANTHER" id="PTHR37422">
    <property type="entry name" value="TEICHURONIC ACID BIOSYNTHESIS PROTEIN TUAE"/>
    <property type="match status" value="1"/>
</dbReference>
<dbReference type="STRING" id="229921.ADN01_14330"/>
<keyword evidence="8" id="KW-1185">Reference proteome</keyword>
<accession>A0A0P6YC36</accession>
<evidence type="ECO:0000256" key="4">
    <source>
        <dbReference type="ARBA" id="ARBA00023136"/>
    </source>
</evidence>
<dbReference type="InterPro" id="IPR007016">
    <property type="entry name" value="O-antigen_ligase-rel_domated"/>
</dbReference>
<keyword evidence="2 5" id="KW-0812">Transmembrane</keyword>
<dbReference type="InterPro" id="IPR051533">
    <property type="entry name" value="WaaL-like"/>
</dbReference>
<evidence type="ECO:0000256" key="1">
    <source>
        <dbReference type="ARBA" id="ARBA00004141"/>
    </source>
</evidence>
<dbReference type="OrthoDB" id="9806320at2"/>
<dbReference type="Pfam" id="PF04932">
    <property type="entry name" value="Wzy_C"/>
    <property type="match status" value="1"/>
</dbReference>
<feature type="transmembrane region" description="Helical" evidence="5">
    <location>
        <begin position="204"/>
        <end position="226"/>
    </location>
</feature>
<comment type="subcellular location">
    <subcellularLocation>
        <location evidence="1">Membrane</location>
        <topology evidence="1">Multi-pass membrane protein</topology>
    </subcellularLocation>
</comment>
<dbReference type="PANTHER" id="PTHR37422:SF13">
    <property type="entry name" value="LIPOPOLYSACCHARIDE BIOSYNTHESIS PROTEIN PA4999-RELATED"/>
    <property type="match status" value="1"/>
</dbReference>
<sequence>MRAPVKVPAIPPAPTPVKPTWGLRRALTWNFKTIFLLSLAAGLAAGTASALLGYISMDYAVYSVGMVGLAALIAITGQAERVLLAIILLDVPFALDFNPLYDPFFASVGAITGYNISLTTLCLPVLYLIWLMKSASKANSAPALPLFPKSALWLPILWIVFNLLSILAAESPMMSVYSLFLLIQSLLLYIYLVANIKTSADLNYILFFLFLGITLESLLMIGLRIYGQSFSFAGFNARVDPDLRVGGTLGGPNTASTYLSMLLPLCSSYFLLVRQHKPILITLSLTGFVFGVVALFLTLSRGGWVSFAIAMFLFLFIILYFRRVSAKILLLGMFILALLLLFQDLITSRITGFDAGSAETRLYLMDIAFRMIRDHPILGVGLNNYALVMLSYYANYNRSVYLTVVHNDFVRVWAEIGPGGLLTFIAFHIYLIQRGWAAWRHKDVLFGAVALGLMVALIGHTAHMLVESFHGRVLMELYWLIAGIITAVSYQNRTHLDSSEAAP</sequence>
<dbReference type="EMBL" id="LGCM01000048">
    <property type="protein sequence ID" value="KPL79545.1"/>
    <property type="molecule type" value="Genomic_DNA"/>
</dbReference>
<keyword evidence="4 5" id="KW-0472">Membrane</keyword>
<gene>
    <name evidence="7" type="ORF">ADN01_14330</name>
</gene>
<feature type="transmembrane region" description="Helical" evidence="5">
    <location>
        <begin position="303"/>
        <end position="321"/>
    </location>
</feature>
<feature type="transmembrane region" description="Helical" evidence="5">
    <location>
        <begin position="255"/>
        <end position="272"/>
    </location>
</feature>
<proteinExistence type="predicted"/>
<evidence type="ECO:0000313" key="7">
    <source>
        <dbReference type="EMBL" id="KPL79545.1"/>
    </source>
</evidence>
<feature type="transmembrane region" description="Helical" evidence="5">
    <location>
        <begin position="472"/>
        <end position="490"/>
    </location>
</feature>
<reference evidence="7 8" key="1">
    <citation type="submission" date="2015-07" db="EMBL/GenBank/DDBJ databases">
        <title>Genome sequence of Levilinea saccharolytica DSM 16555.</title>
        <authorList>
            <person name="Hemp J."/>
            <person name="Ward L.M."/>
            <person name="Pace L.A."/>
            <person name="Fischer W.W."/>
        </authorList>
    </citation>
    <scope>NUCLEOTIDE SEQUENCE [LARGE SCALE GENOMIC DNA]</scope>
    <source>
        <strain evidence="7 8">KIBI-1</strain>
    </source>
</reference>
<feature type="transmembrane region" description="Helical" evidence="5">
    <location>
        <begin position="34"/>
        <end position="53"/>
    </location>
</feature>
<evidence type="ECO:0000256" key="3">
    <source>
        <dbReference type="ARBA" id="ARBA00022989"/>
    </source>
</evidence>
<dbReference type="GO" id="GO:0016020">
    <property type="term" value="C:membrane"/>
    <property type="evidence" value="ECO:0007669"/>
    <property type="project" value="UniProtKB-SubCell"/>
</dbReference>
<feature type="transmembrane region" description="Helical" evidence="5">
    <location>
        <begin position="412"/>
        <end position="432"/>
    </location>
</feature>
<comment type="caution">
    <text evidence="7">The sequence shown here is derived from an EMBL/GenBank/DDBJ whole genome shotgun (WGS) entry which is preliminary data.</text>
</comment>
<evidence type="ECO:0000313" key="8">
    <source>
        <dbReference type="Proteomes" id="UP000050501"/>
    </source>
</evidence>
<feature type="transmembrane region" description="Helical" evidence="5">
    <location>
        <begin position="444"/>
        <end position="466"/>
    </location>
</feature>
<dbReference type="Proteomes" id="UP000050501">
    <property type="component" value="Unassembled WGS sequence"/>
</dbReference>
<feature type="transmembrane region" description="Helical" evidence="5">
    <location>
        <begin position="151"/>
        <end position="169"/>
    </location>
</feature>
<protein>
    <recommendedName>
        <fullName evidence="6">O-antigen ligase-related domain-containing protein</fullName>
    </recommendedName>
</protein>
<evidence type="ECO:0000256" key="5">
    <source>
        <dbReference type="SAM" id="Phobius"/>
    </source>
</evidence>
<feature type="transmembrane region" description="Helical" evidence="5">
    <location>
        <begin position="328"/>
        <end position="346"/>
    </location>
</feature>
<feature type="domain" description="O-antigen ligase-related" evidence="6">
    <location>
        <begin position="287"/>
        <end position="425"/>
    </location>
</feature>
<feature type="transmembrane region" description="Helical" evidence="5">
    <location>
        <begin position="107"/>
        <end position="130"/>
    </location>
</feature>
<dbReference type="AlphaFoldDB" id="A0A0P6YC36"/>